<feature type="transmembrane region" description="Helical" evidence="1">
    <location>
        <begin position="67"/>
        <end position="85"/>
    </location>
</feature>
<keyword evidence="1" id="KW-0812">Transmembrane</keyword>
<dbReference type="InterPro" id="IPR011701">
    <property type="entry name" value="MFS"/>
</dbReference>
<evidence type="ECO:0000256" key="1">
    <source>
        <dbReference type="SAM" id="Phobius"/>
    </source>
</evidence>
<dbReference type="EMBL" id="VSSQ01028168">
    <property type="protein sequence ID" value="MPM77775.1"/>
    <property type="molecule type" value="Genomic_DNA"/>
</dbReference>
<dbReference type="PANTHER" id="PTHR23528">
    <property type="match status" value="1"/>
</dbReference>
<sequence length="108" mass="11852">MTPLFYVPLALVGIAWASINVNSYPMVVEMSKSADIGKYTGIYYTFSMAAQIVTPILSGYLLQYVGYWTLFPYAALCAFCAFLTMSQVKHGDNKPIAEKGIEAFNAGD</sequence>
<feature type="transmembrane region" description="Helical" evidence="1">
    <location>
        <begin position="41"/>
        <end position="62"/>
    </location>
</feature>
<protein>
    <recommendedName>
        <fullName evidence="3">Major facilitator superfamily (MFS) profile domain-containing protein</fullName>
    </recommendedName>
</protein>
<dbReference type="PANTHER" id="PTHR23528:SF1">
    <property type="entry name" value="MAJOR FACILITATOR SUPERFAMILY (MFS) PROFILE DOMAIN-CONTAINING PROTEIN"/>
    <property type="match status" value="1"/>
</dbReference>
<gene>
    <name evidence="2" type="ORF">SDC9_124783</name>
</gene>
<name>A0A645CLL8_9ZZZZ</name>
<dbReference type="InterPro" id="IPR036259">
    <property type="entry name" value="MFS_trans_sf"/>
</dbReference>
<organism evidence="2">
    <name type="scientific">bioreactor metagenome</name>
    <dbReference type="NCBI Taxonomy" id="1076179"/>
    <lineage>
        <taxon>unclassified sequences</taxon>
        <taxon>metagenomes</taxon>
        <taxon>ecological metagenomes</taxon>
    </lineage>
</organism>
<dbReference type="Gene3D" id="1.20.1250.20">
    <property type="entry name" value="MFS general substrate transporter like domains"/>
    <property type="match status" value="1"/>
</dbReference>
<keyword evidence="1" id="KW-1133">Transmembrane helix</keyword>
<accession>A0A645CLL8</accession>
<dbReference type="SUPFAM" id="SSF103473">
    <property type="entry name" value="MFS general substrate transporter"/>
    <property type="match status" value="1"/>
</dbReference>
<evidence type="ECO:0000313" key="2">
    <source>
        <dbReference type="EMBL" id="MPM77775.1"/>
    </source>
</evidence>
<dbReference type="GO" id="GO:0022857">
    <property type="term" value="F:transmembrane transporter activity"/>
    <property type="evidence" value="ECO:0007669"/>
    <property type="project" value="InterPro"/>
</dbReference>
<evidence type="ECO:0008006" key="3">
    <source>
        <dbReference type="Google" id="ProtNLM"/>
    </source>
</evidence>
<reference evidence="2" key="1">
    <citation type="submission" date="2019-08" db="EMBL/GenBank/DDBJ databases">
        <authorList>
            <person name="Kucharzyk K."/>
            <person name="Murdoch R.W."/>
            <person name="Higgins S."/>
            <person name="Loffler F."/>
        </authorList>
    </citation>
    <scope>NUCLEOTIDE SEQUENCE</scope>
</reference>
<comment type="caution">
    <text evidence="2">The sequence shown here is derived from an EMBL/GenBank/DDBJ whole genome shotgun (WGS) entry which is preliminary data.</text>
</comment>
<dbReference type="Pfam" id="PF07690">
    <property type="entry name" value="MFS_1"/>
    <property type="match status" value="1"/>
</dbReference>
<keyword evidence="1" id="KW-0472">Membrane</keyword>
<proteinExistence type="predicted"/>
<dbReference type="AlphaFoldDB" id="A0A645CLL8"/>